<comment type="similarity">
    <text evidence="1 6">Belongs to the peptidase S8 family.</text>
</comment>
<dbReference type="SUPFAM" id="SSF52743">
    <property type="entry name" value="Subtilisin-like"/>
    <property type="match status" value="1"/>
</dbReference>
<dbReference type="InterPro" id="IPR036852">
    <property type="entry name" value="Peptidase_S8/S53_dom_sf"/>
</dbReference>
<dbReference type="Gene3D" id="2.60.120.260">
    <property type="entry name" value="Galactose-binding domain-like"/>
    <property type="match status" value="1"/>
</dbReference>
<keyword evidence="2 6" id="KW-0645">Protease</keyword>
<dbReference type="Proteomes" id="UP000199354">
    <property type="component" value="Unassembled WGS sequence"/>
</dbReference>
<dbReference type="InterPro" id="IPR034058">
    <property type="entry name" value="TagA/B/C/D_pept_dom"/>
</dbReference>
<dbReference type="PANTHER" id="PTHR43806">
    <property type="entry name" value="PEPTIDASE S8"/>
    <property type="match status" value="1"/>
</dbReference>
<feature type="domain" description="Fibronectin type-III" evidence="9">
    <location>
        <begin position="652"/>
        <end position="738"/>
    </location>
</feature>
<dbReference type="InterPro" id="IPR050131">
    <property type="entry name" value="Peptidase_S8_subtilisin-like"/>
</dbReference>
<organism evidence="11 12">
    <name type="scientific">Flavobacterium caeni</name>
    <dbReference type="NCBI Taxonomy" id="490189"/>
    <lineage>
        <taxon>Bacteria</taxon>
        <taxon>Pseudomonadati</taxon>
        <taxon>Bacteroidota</taxon>
        <taxon>Flavobacteriia</taxon>
        <taxon>Flavobacteriales</taxon>
        <taxon>Flavobacteriaceae</taxon>
        <taxon>Flavobacterium</taxon>
    </lineage>
</organism>
<evidence type="ECO:0000256" key="6">
    <source>
        <dbReference type="PROSITE-ProRule" id="PRU01240"/>
    </source>
</evidence>
<dbReference type="GO" id="GO:0006508">
    <property type="term" value="P:proteolysis"/>
    <property type="evidence" value="ECO:0007669"/>
    <property type="project" value="UniProtKB-KW"/>
</dbReference>
<feature type="active site" description="Charge relay system" evidence="6">
    <location>
        <position position="134"/>
    </location>
</feature>
<dbReference type="AlphaFoldDB" id="A0A1G5DWN4"/>
<dbReference type="STRING" id="490189.SAMN02927903_00864"/>
<dbReference type="InterPro" id="IPR003961">
    <property type="entry name" value="FN3_dom"/>
</dbReference>
<keyword evidence="4 6" id="KW-0378">Hydrolase</keyword>
<dbReference type="Gene3D" id="3.40.50.200">
    <property type="entry name" value="Peptidase S8/S53 domain"/>
    <property type="match status" value="1"/>
</dbReference>
<dbReference type="InterPro" id="IPR002884">
    <property type="entry name" value="P_dom"/>
</dbReference>
<dbReference type="PROSITE" id="PS51829">
    <property type="entry name" value="P_HOMO_B"/>
    <property type="match status" value="1"/>
</dbReference>
<dbReference type="PROSITE" id="PS50853">
    <property type="entry name" value="FN3"/>
    <property type="match status" value="1"/>
</dbReference>
<keyword evidence="5 6" id="KW-0720">Serine protease</keyword>
<dbReference type="PANTHER" id="PTHR43806:SF11">
    <property type="entry name" value="CEREVISIN-RELATED"/>
    <property type="match status" value="1"/>
</dbReference>
<keyword evidence="12" id="KW-1185">Reference proteome</keyword>
<proteinExistence type="inferred from homology"/>
<feature type="domain" description="P/Homo B" evidence="10">
    <location>
        <begin position="726"/>
        <end position="895"/>
    </location>
</feature>
<dbReference type="GO" id="GO:0004252">
    <property type="term" value="F:serine-type endopeptidase activity"/>
    <property type="evidence" value="ECO:0007669"/>
    <property type="project" value="UniProtKB-UniRule"/>
</dbReference>
<feature type="chain" id="PRO_5011712020" evidence="8">
    <location>
        <begin position="27"/>
        <end position="976"/>
    </location>
</feature>
<feature type="active site" description="Charge relay system" evidence="6">
    <location>
        <position position="161"/>
    </location>
</feature>
<dbReference type="InterPro" id="IPR000209">
    <property type="entry name" value="Peptidase_S8/S53_dom"/>
</dbReference>
<dbReference type="CDD" id="cd04842">
    <property type="entry name" value="Peptidases_S8_Kp43_protease"/>
    <property type="match status" value="1"/>
</dbReference>
<dbReference type="InterPro" id="IPR036116">
    <property type="entry name" value="FN3_sf"/>
</dbReference>
<evidence type="ECO:0000256" key="8">
    <source>
        <dbReference type="SAM" id="SignalP"/>
    </source>
</evidence>
<reference evidence="11 12" key="1">
    <citation type="submission" date="2016-10" db="EMBL/GenBank/DDBJ databases">
        <authorList>
            <person name="de Groot N.N."/>
        </authorList>
    </citation>
    <scope>NUCLEOTIDE SEQUENCE [LARGE SCALE GENOMIC DNA]</scope>
    <source>
        <strain evidence="11 12">CGMCC 1.7031</strain>
    </source>
</reference>
<dbReference type="NCBIfam" id="TIGR04183">
    <property type="entry name" value="Por_Secre_tail"/>
    <property type="match status" value="1"/>
</dbReference>
<accession>A0A1G5DWN4</accession>
<dbReference type="InterPro" id="IPR013783">
    <property type="entry name" value="Ig-like_fold"/>
</dbReference>
<evidence type="ECO:0000256" key="3">
    <source>
        <dbReference type="ARBA" id="ARBA00022729"/>
    </source>
</evidence>
<name>A0A1G5DWN4_9FLAO</name>
<dbReference type="OrthoDB" id="9792152at2"/>
<feature type="active site" description="Charge relay system" evidence="6">
    <location>
        <position position="346"/>
    </location>
</feature>
<feature type="signal peptide" evidence="8">
    <location>
        <begin position="1"/>
        <end position="26"/>
    </location>
</feature>
<dbReference type="InterPro" id="IPR026444">
    <property type="entry name" value="Secre_tail"/>
</dbReference>
<dbReference type="InterPro" id="IPR008979">
    <property type="entry name" value="Galactose-bd-like_sf"/>
</dbReference>
<evidence type="ECO:0000313" key="12">
    <source>
        <dbReference type="Proteomes" id="UP000199354"/>
    </source>
</evidence>
<dbReference type="RefSeq" id="WP_091141091.1">
    <property type="nucleotide sequence ID" value="NZ_FMVF01000004.1"/>
</dbReference>
<dbReference type="SUPFAM" id="SSF49265">
    <property type="entry name" value="Fibronectin type III"/>
    <property type="match status" value="1"/>
</dbReference>
<sequence>MKNTTAITLKTIGFLLLPALLFQAFAQDAKQIKQITKNYDLVALAKLQKELALEAKLQKAKAIEAARINGWPILRPNANGEFDELMAVTDDGKPIYYVLDNVNAAKSTRANHLHTGGTLGLNLNGQGMFSGVWDGGTTRISHQEFGGRATVNDVAGTLSAHATHVSGTVAASGVQANAKGMAPQSTLHTYDWNSDTAEVTAEAANGLLLSNHSYGVPVESAPGSWFMGAYSGAARIVDQIAYNAPYYLMVLSAGNDGNENNPSPMTPGYDKLTGNKTAKNNLVVANSQDANVDAQGNLLSVSINSSSSEGPTDDRRIKPDIAGNGSGLTSSTSNSNSSYGSMSGTSMASPNVMGTLILVQQHYNNVNNRFMKSATLKGLACHTADDRGKVGPDPVWGWGLLNAKKAAQTISQNGLQSWISEETLQQDQTFSFTAVSDGTTPLLASICWTDVPGTANNGTLNSTTPALVNDLDIRVTKDGSTFYPWKLLSDANQAAIATEDNSVDNVERININTPEAGAYTITVTHKGTLVNGPQDFAFVVTGLSSAFSMTSLSDEQTACLDGSANFDFAFTNAGATATTFTANGLPNGASVSFSPATMNASGNFTMTVSNLQNAVPGIYPVSVIGNNGSETETRTVILKVSSTDFADVVALAPGNGQVGVATSLDLTWNAIDNADTYHVQVATDAAFNDIVSDGTTDTASYTVSGLDEATYYYWRVYPVNSCGEGTVATAQNFQTGELVCNNSFEPMDYNNATISDQFSSIAVLQFPVTGDMTVGDINVELDITHTYIGDLTVTLEGTFETGFPRVILLQEPCGDSQGIDCTVDDAGVAVSCTNQVPALTGSVRTFEQLSFFNNKPANGVWTIYVSDPHPGDGGVVNFAKINFCTVQPALGVKENNAIDFGVFPNPTTGVVNVKRNGHLSGETNLTLFDLQGRQILEKSNIAQSETLHLDHLQNGVYLLSIENGKHKTTKKVVLNR</sequence>
<gene>
    <name evidence="11" type="ORF">SAMN02927903_00864</name>
</gene>
<evidence type="ECO:0000259" key="9">
    <source>
        <dbReference type="PROSITE" id="PS50853"/>
    </source>
</evidence>
<dbReference type="SUPFAM" id="SSF49785">
    <property type="entry name" value="Galactose-binding domain-like"/>
    <property type="match status" value="2"/>
</dbReference>
<evidence type="ECO:0000259" key="10">
    <source>
        <dbReference type="PROSITE" id="PS51829"/>
    </source>
</evidence>
<evidence type="ECO:0000256" key="4">
    <source>
        <dbReference type="ARBA" id="ARBA00022801"/>
    </source>
</evidence>
<evidence type="ECO:0000256" key="5">
    <source>
        <dbReference type="ARBA" id="ARBA00022825"/>
    </source>
</evidence>
<feature type="compositionally biased region" description="Low complexity" evidence="7">
    <location>
        <begin position="327"/>
        <end position="345"/>
    </location>
</feature>
<dbReference type="Pfam" id="PF18962">
    <property type="entry name" value="Por_Secre_tail"/>
    <property type="match status" value="1"/>
</dbReference>
<dbReference type="EMBL" id="FMVF01000004">
    <property type="protein sequence ID" value="SCY19172.1"/>
    <property type="molecule type" value="Genomic_DNA"/>
</dbReference>
<evidence type="ECO:0000313" key="11">
    <source>
        <dbReference type="EMBL" id="SCY19172.1"/>
    </source>
</evidence>
<evidence type="ECO:0000256" key="2">
    <source>
        <dbReference type="ARBA" id="ARBA00022670"/>
    </source>
</evidence>
<dbReference type="GO" id="GO:0005615">
    <property type="term" value="C:extracellular space"/>
    <property type="evidence" value="ECO:0007669"/>
    <property type="project" value="TreeGrafter"/>
</dbReference>
<protein>
    <submittedName>
        <fullName evidence="11">Por secretion system C-terminal sorting domain-containing protein</fullName>
    </submittedName>
</protein>
<evidence type="ECO:0000256" key="1">
    <source>
        <dbReference type="ARBA" id="ARBA00011073"/>
    </source>
</evidence>
<dbReference type="PROSITE" id="PS51892">
    <property type="entry name" value="SUBTILASE"/>
    <property type="match status" value="1"/>
</dbReference>
<dbReference type="Gene3D" id="2.60.120.380">
    <property type="match status" value="1"/>
</dbReference>
<dbReference type="Gene3D" id="2.60.40.10">
    <property type="entry name" value="Immunoglobulins"/>
    <property type="match status" value="1"/>
</dbReference>
<dbReference type="Pfam" id="PF00082">
    <property type="entry name" value="Peptidase_S8"/>
    <property type="match status" value="1"/>
</dbReference>
<evidence type="ECO:0000256" key="7">
    <source>
        <dbReference type="SAM" id="MobiDB-lite"/>
    </source>
</evidence>
<feature type="region of interest" description="Disordered" evidence="7">
    <location>
        <begin position="302"/>
        <end position="345"/>
    </location>
</feature>
<dbReference type="CDD" id="cd00063">
    <property type="entry name" value="FN3"/>
    <property type="match status" value="1"/>
</dbReference>
<keyword evidence="3 8" id="KW-0732">Signal</keyword>
<dbReference type="PRINTS" id="PR00723">
    <property type="entry name" value="SUBTILISIN"/>
</dbReference>
<dbReference type="InterPro" id="IPR015500">
    <property type="entry name" value="Peptidase_S8_subtilisin-rel"/>
</dbReference>